<keyword evidence="1" id="KW-1133">Transmembrane helix</keyword>
<evidence type="ECO:0000313" key="2">
    <source>
        <dbReference type="EMBL" id="KHS49074.1"/>
    </source>
</evidence>
<dbReference type="EMBL" id="JRVC01000002">
    <property type="protein sequence ID" value="KHS49074.1"/>
    <property type="molecule type" value="Genomic_DNA"/>
</dbReference>
<dbReference type="PATRIC" id="fig|48936.3.peg.517"/>
<keyword evidence="3" id="KW-1185">Reference proteome</keyword>
<reference evidence="2 3" key="1">
    <citation type="submission" date="2014-10" db="EMBL/GenBank/DDBJ databases">
        <title>Draft genome sequence of Novosphingobium subterraneum DSM 12447.</title>
        <authorList>
            <person name="Gan H.M."/>
            <person name="Gan H.Y."/>
            <person name="Savka M.A."/>
        </authorList>
    </citation>
    <scope>NUCLEOTIDE SEQUENCE [LARGE SCALE GENOMIC DNA]</scope>
    <source>
        <strain evidence="2 3">DSM 12447</strain>
    </source>
</reference>
<feature type="transmembrane region" description="Helical" evidence="1">
    <location>
        <begin position="21"/>
        <end position="43"/>
    </location>
</feature>
<evidence type="ECO:0000256" key="1">
    <source>
        <dbReference type="SAM" id="Phobius"/>
    </source>
</evidence>
<feature type="transmembrane region" description="Helical" evidence="1">
    <location>
        <begin position="95"/>
        <end position="115"/>
    </location>
</feature>
<dbReference type="Proteomes" id="UP000031338">
    <property type="component" value="Unassembled WGS sequence"/>
</dbReference>
<accession>A0A0B8ZSD7</accession>
<feature type="transmembrane region" description="Helical" evidence="1">
    <location>
        <begin position="135"/>
        <end position="154"/>
    </location>
</feature>
<protein>
    <submittedName>
        <fullName evidence="2">Uncharacterized protein</fullName>
    </submittedName>
</protein>
<evidence type="ECO:0000313" key="3">
    <source>
        <dbReference type="Proteomes" id="UP000031338"/>
    </source>
</evidence>
<keyword evidence="1" id="KW-0472">Membrane</keyword>
<comment type="caution">
    <text evidence="2">The sequence shown here is derived from an EMBL/GenBank/DDBJ whole genome shotgun (WGS) entry which is preliminary data.</text>
</comment>
<organism evidence="2 3">
    <name type="scientific">Novosphingobium subterraneum</name>
    <dbReference type="NCBI Taxonomy" id="48936"/>
    <lineage>
        <taxon>Bacteria</taxon>
        <taxon>Pseudomonadati</taxon>
        <taxon>Pseudomonadota</taxon>
        <taxon>Alphaproteobacteria</taxon>
        <taxon>Sphingomonadales</taxon>
        <taxon>Sphingomonadaceae</taxon>
        <taxon>Novosphingobium</taxon>
    </lineage>
</organism>
<feature type="transmembrane region" description="Helical" evidence="1">
    <location>
        <begin position="166"/>
        <end position="186"/>
    </location>
</feature>
<gene>
    <name evidence="2" type="ORF">NJ75_00507</name>
</gene>
<feature type="transmembrane region" description="Helical" evidence="1">
    <location>
        <begin position="55"/>
        <end position="75"/>
    </location>
</feature>
<dbReference type="STRING" id="48936.NJ75_00507"/>
<dbReference type="RefSeq" id="WP_156135683.1">
    <property type="nucleotide sequence ID" value="NZ_JRVC01000002.1"/>
</dbReference>
<dbReference type="AlphaFoldDB" id="A0A0B8ZSD7"/>
<name>A0A0B8ZSD7_9SPHN</name>
<feature type="transmembrane region" description="Helical" evidence="1">
    <location>
        <begin position="192"/>
        <end position="214"/>
    </location>
</feature>
<proteinExistence type="predicted"/>
<sequence length="219" mass="23679">MMVSNMTDDRIDQPAMSLGKLALHMFGATMAAVFFSGAAAGLIGALGKEEQVKPIGWVIMGVFAALTLAALWFAWVSARRYYRENGPLSPRARRATISAVVAGGLGLVMGAWMSIAGDAPGQPFDVANAPLPAGVAAALIAVIVLVITPVTWFWHRNIDEHEEQSYRTGALVGLYFYSAMAPIWWLGHRGGFLPAVDGMTVYLATMAVWGVVWFRQRHL</sequence>
<keyword evidence="1" id="KW-0812">Transmembrane</keyword>